<evidence type="ECO:0000313" key="7">
    <source>
        <dbReference type="EMBL" id="MDP5274241.1"/>
    </source>
</evidence>
<comment type="similarity">
    <text evidence="2">Belongs to the purine-cytosine permease (2.A.39) family.</text>
</comment>
<protein>
    <submittedName>
        <fullName evidence="7">NCS1 family transporter</fullName>
    </submittedName>
</protein>
<dbReference type="Pfam" id="PF02133">
    <property type="entry name" value="Transp_cyt_pur"/>
    <property type="match status" value="1"/>
</dbReference>
<feature type="transmembrane region" description="Helical" evidence="6">
    <location>
        <begin position="289"/>
        <end position="309"/>
    </location>
</feature>
<keyword evidence="4 6" id="KW-1133">Transmembrane helix</keyword>
<feature type="transmembrane region" description="Helical" evidence="6">
    <location>
        <begin position="92"/>
        <end position="116"/>
    </location>
</feature>
<dbReference type="RefSeq" id="WP_305991526.1">
    <property type="nucleotide sequence ID" value="NZ_JAVAMP010000002.1"/>
</dbReference>
<name>A0ABT9IXZ2_9BACL</name>
<dbReference type="Proteomes" id="UP001231941">
    <property type="component" value="Unassembled WGS sequence"/>
</dbReference>
<feature type="transmembrane region" description="Helical" evidence="6">
    <location>
        <begin position="202"/>
        <end position="226"/>
    </location>
</feature>
<comment type="caution">
    <text evidence="7">The sequence shown here is derived from an EMBL/GenBank/DDBJ whole genome shotgun (WGS) entry which is preliminary data.</text>
</comment>
<evidence type="ECO:0000256" key="3">
    <source>
        <dbReference type="ARBA" id="ARBA00022692"/>
    </source>
</evidence>
<accession>A0ABT9IXZ2</accession>
<dbReference type="InterPro" id="IPR045225">
    <property type="entry name" value="Uracil/uridine/allantoin_perm"/>
</dbReference>
<feature type="transmembrane region" description="Helical" evidence="6">
    <location>
        <begin position="356"/>
        <end position="380"/>
    </location>
</feature>
<evidence type="ECO:0000313" key="8">
    <source>
        <dbReference type="Proteomes" id="UP001231941"/>
    </source>
</evidence>
<reference evidence="7 8" key="1">
    <citation type="submission" date="2023-08" db="EMBL/GenBank/DDBJ databases">
        <authorList>
            <person name="Park J.-S."/>
        </authorList>
    </citation>
    <scope>NUCLEOTIDE SEQUENCE [LARGE SCALE GENOMIC DNA]</scope>
    <source>
        <strain evidence="7 8">2205SS18-9</strain>
    </source>
</reference>
<evidence type="ECO:0000256" key="1">
    <source>
        <dbReference type="ARBA" id="ARBA00004141"/>
    </source>
</evidence>
<feature type="transmembrane region" description="Helical" evidence="6">
    <location>
        <begin position="128"/>
        <end position="151"/>
    </location>
</feature>
<feature type="transmembrane region" description="Helical" evidence="6">
    <location>
        <begin position="21"/>
        <end position="44"/>
    </location>
</feature>
<feature type="transmembrane region" description="Helical" evidence="6">
    <location>
        <begin position="56"/>
        <end position="80"/>
    </location>
</feature>
<evidence type="ECO:0000256" key="5">
    <source>
        <dbReference type="ARBA" id="ARBA00023136"/>
    </source>
</evidence>
<keyword evidence="8" id="KW-1185">Reference proteome</keyword>
<dbReference type="InterPro" id="IPR001248">
    <property type="entry name" value="Pur-cyt_permease"/>
</dbReference>
<feature type="transmembrane region" description="Helical" evidence="6">
    <location>
        <begin position="401"/>
        <end position="420"/>
    </location>
</feature>
<proteinExistence type="inferred from homology"/>
<evidence type="ECO:0000256" key="2">
    <source>
        <dbReference type="ARBA" id="ARBA00008974"/>
    </source>
</evidence>
<dbReference type="PANTHER" id="PTHR30618:SF0">
    <property type="entry name" value="PURINE-URACIL PERMEASE NCS1"/>
    <property type="match status" value="1"/>
</dbReference>
<keyword evidence="5 6" id="KW-0472">Membrane</keyword>
<organism evidence="7 8">
    <name type="scientific">Chengkuizengella axinellae</name>
    <dbReference type="NCBI Taxonomy" id="3064388"/>
    <lineage>
        <taxon>Bacteria</taxon>
        <taxon>Bacillati</taxon>
        <taxon>Bacillota</taxon>
        <taxon>Bacilli</taxon>
        <taxon>Bacillales</taxon>
        <taxon>Paenibacillaceae</taxon>
        <taxon>Chengkuizengella</taxon>
    </lineage>
</organism>
<evidence type="ECO:0000256" key="6">
    <source>
        <dbReference type="SAM" id="Phobius"/>
    </source>
</evidence>
<dbReference type="Gene3D" id="1.10.4160.10">
    <property type="entry name" value="Hydantoin permease"/>
    <property type="match status" value="1"/>
</dbReference>
<dbReference type="PANTHER" id="PTHR30618">
    <property type="entry name" value="NCS1 FAMILY PURINE/PYRIMIDINE TRANSPORTER"/>
    <property type="match status" value="1"/>
</dbReference>
<sequence length="498" mass="54322">MEKKESYLKSKDLLPIPHAKKTIGSAGFAFIWVGMAVVLAAFAIGGTGVQSLSLGWVVLATIIGTVAIGAFMTIIGDIGIEHGLSFPVYMRAPFGTIGTHIPSLIRGFAASCWFGINTYFGSTAMNGILFVLFGYDNWFVCFLIFGTVQVINTSLGIKAVERFADLAAPIIIIISAWMYSTLSDKALAEGREVWSWIENPVTGGAFFTAFIVVIMSNMGFWATLAADMPSISRFIKAPKHERNWFKRNKSSIAGNIFALTLTQTFMIIIGGVSYIAVKNYDPVVALQEAAGGIILGVLLLMIVLAQWSTNVSANLIPAATIFSNIGGPKVPFWAGVVAAGIIGSIVQPWYLFQIIIPALLIVGGILSAIVGILFVDYYVLRKRRVNVHELYKDDGQFKYMNGFNLAGFISWIVGGGMAYLLSTYSFVVGFVVGGACYYFLAKYWWFKKYKQSEIDDPSDEKYLGITVGRDWDIDAEDVVSTQEAPLVPSLSSDTKVEI</sequence>
<comment type="subcellular location">
    <subcellularLocation>
        <location evidence="1">Membrane</location>
        <topology evidence="1">Multi-pass membrane protein</topology>
    </subcellularLocation>
</comment>
<dbReference type="CDD" id="cd10323">
    <property type="entry name" value="SLC-NCS1sbd"/>
    <property type="match status" value="1"/>
</dbReference>
<gene>
    <name evidence="7" type="ORF">Q5Y73_08985</name>
</gene>
<dbReference type="EMBL" id="JAVAMP010000002">
    <property type="protein sequence ID" value="MDP5274241.1"/>
    <property type="molecule type" value="Genomic_DNA"/>
</dbReference>
<feature type="transmembrane region" description="Helical" evidence="6">
    <location>
        <begin position="252"/>
        <end position="277"/>
    </location>
</feature>
<feature type="transmembrane region" description="Helical" evidence="6">
    <location>
        <begin position="330"/>
        <end position="350"/>
    </location>
</feature>
<keyword evidence="3 6" id="KW-0812">Transmembrane</keyword>
<feature type="transmembrane region" description="Helical" evidence="6">
    <location>
        <begin position="426"/>
        <end position="445"/>
    </location>
</feature>
<evidence type="ECO:0000256" key="4">
    <source>
        <dbReference type="ARBA" id="ARBA00022989"/>
    </source>
</evidence>